<sequence length="141" mass="16034">MIADLQQAVTDMIEQLQRSTQVATQLQDDTAVLQAQWRDSAATRFFQGQALQTLDELTALHDTVARYREPSQTLAEQALHIAELAQAQEQRVETFSATREQIADTIAQLARDRQRLEQLQEQFHDSCRAAHSCLEQLRDLG</sequence>
<dbReference type="EMBL" id="PIQE01000001">
    <property type="protein sequence ID" value="RUO74489.1"/>
    <property type="molecule type" value="Genomic_DNA"/>
</dbReference>
<gene>
    <name evidence="1" type="ORF">CWI80_03880</name>
</gene>
<protein>
    <submittedName>
        <fullName evidence="1">Uncharacterized protein</fullName>
    </submittedName>
</protein>
<dbReference type="STRING" id="1122124.GCA_000423165_00622"/>
<dbReference type="RefSeq" id="WP_026861662.1">
    <property type="nucleotide sequence ID" value="NZ_PIQE01000001.1"/>
</dbReference>
<proteinExistence type="predicted"/>
<dbReference type="AlphaFoldDB" id="A0A432Z994"/>
<dbReference type="Proteomes" id="UP000287022">
    <property type="component" value="Unassembled WGS sequence"/>
</dbReference>
<keyword evidence="2" id="KW-1185">Reference proteome</keyword>
<comment type="caution">
    <text evidence="1">The sequence shown here is derived from an EMBL/GenBank/DDBJ whole genome shotgun (WGS) entry which is preliminary data.</text>
</comment>
<reference evidence="2" key="1">
    <citation type="journal article" date="2018" name="Front. Microbiol.">
        <title>Genome-Based Analysis Reveals the Taxonomy and Diversity of the Family Idiomarinaceae.</title>
        <authorList>
            <person name="Liu Y."/>
            <person name="Lai Q."/>
            <person name="Shao Z."/>
        </authorList>
    </citation>
    <scope>NUCLEOTIDE SEQUENCE [LARGE SCALE GENOMIC DNA]</scope>
    <source>
        <strain evidence="2">c121</strain>
    </source>
</reference>
<organism evidence="1 2">
    <name type="scientific">Pseudidiomarina sediminum</name>
    <dbReference type="NCBI Taxonomy" id="431675"/>
    <lineage>
        <taxon>Bacteria</taxon>
        <taxon>Pseudomonadati</taxon>
        <taxon>Pseudomonadota</taxon>
        <taxon>Gammaproteobacteria</taxon>
        <taxon>Alteromonadales</taxon>
        <taxon>Idiomarinaceae</taxon>
        <taxon>Pseudidiomarina</taxon>
    </lineage>
</organism>
<name>A0A432Z994_9GAMM</name>
<evidence type="ECO:0000313" key="1">
    <source>
        <dbReference type="EMBL" id="RUO74489.1"/>
    </source>
</evidence>
<evidence type="ECO:0000313" key="2">
    <source>
        <dbReference type="Proteomes" id="UP000287022"/>
    </source>
</evidence>
<accession>A0A432Z994</accession>